<evidence type="ECO:0000313" key="4">
    <source>
        <dbReference type="Proteomes" id="UP001151582"/>
    </source>
</evidence>
<protein>
    <submittedName>
        <fullName evidence="3">Uncharacterized protein</fullName>
    </submittedName>
</protein>
<name>A0A9W8BBU0_9FUNG</name>
<proteinExistence type="predicted"/>
<keyword evidence="4" id="KW-1185">Reference proteome</keyword>
<dbReference type="Proteomes" id="UP001151582">
    <property type="component" value="Unassembled WGS sequence"/>
</dbReference>
<accession>A0A9W8BBU0</accession>
<feature type="region of interest" description="Disordered" evidence="1">
    <location>
        <begin position="38"/>
        <end position="73"/>
    </location>
</feature>
<sequence length="173" mass="18614">MKVACLVVALLLALAVAQPSVNQEQGVSDAAADAVNGANTDTNQAVTKGDGNTDAGTGKGVDENTAPAGPRRLSDPFFDDLVYRRHVQPADMSNSHPYYGYTKRGSWAIERRSFGGVGAPGFGTGKRGGLFGIPTFFVNQDKFNLKKAKLQKFNFKNIKKNRKMAAKKTKFIS</sequence>
<organism evidence="3 4">
    <name type="scientific">Dimargaris verticillata</name>
    <dbReference type="NCBI Taxonomy" id="2761393"/>
    <lineage>
        <taxon>Eukaryota</taxon>
        <taxon>Fungi</taxon>
        <taxon>Fungi incertae sedis</taxon>
        <taxon>Zoopagomycota</taxon>
        <taxon>Kickxellomycotina</taxon>
        <taxon>Dimargaritomycetes</taxon>
        <taxon>Dimargaritales</taxon>
        <taxon>Dimargaritaceae</taxon>
        <taxon>Dimargaris</taxon>
    </lineage>
</organism>
<evidence type="ECO:0000256" key="1">
    <source>
        <dbReference type="SAM" id="MobiDB-lite"/>
    </source>
</evidence>
<feature type="signal peptide" evidence="2">
    <location>
        <begin position="1"/>
        <end position="17"/>
    </location>
</feature>
<evidence type="ECO:0000313" key="3">
    <source>
        <dbReference type="EMBL" id="KAJ1984810.1"/>
    </source>
</evidence>
<dbReference type="AlphaFoldDB" id="A0A9W8BBU0"/>
<dbReference type="OrthoDB" id="10422779at2759"/>
<dbReference type="EMBL" id="JANBQB010000010">
    <property type="protein sequence ID" value="KAJ1984810.1"/>
    <property type="molecule type" value="Genomic_DNA"/>
</dbReference>
<gene>
    <name evidence="3" type="ORF">H4R34_000430</name>
</gene>
<reference evidence="3" key="1">
    <citation type="submission" date="2022-07" db="EMBL/GenBank/DDBJ databases">
        <title>Phylogenomic reconstructions and comparative analyses of Kickxellomycotina fungi.</title>
        <authorList>
            <person name="Reynolds N.K."/>
            <person name="Stajich J.E."/>
            <person name="Barry K."/>
            <person name="Grigoriev I.V."/>
            <person name="Crous P."/>
            <person name="Smith M.E."/>
        </authorList>
    </citation>
    <scope>NUCLEOTIDE SEQUENCE</scope>
    <source>
        <strain evidence="3">RSA 567</strain>
    </source>
</reference>
<evidence type="ECO:0000256" key="2">
    <source>
        <dbReference type="SAM" id="SignalP"/>
    </source>
</evidence>
<feature type="chain" id="PRO_5040781597" evidence="2">
    <location>
        <begin position="18"/>
        <end position="173"/>
    </location>
</feature>
<keyword evidence="2" id="KW-0732">Signal</keyword>
<comment type="caution">
    <text evidence="3">The sequence shown here is derived from an EMBL/GenBank/DDBJ whole genome shotgun (WGS) entry which is preliminary data.</text>
</comment>